<name>A0A8K0N5V3_COCNU</name>
<accession>A0A8K0N5V3</accession>
<dbReference type="OrthoDB" id="1742475at2759"/>
<evidence type="ECO:0000313" key="2">
    <source>
        <dbReference type="Proteomes" id="UP000797356"/>
    </source>
</evidence>
<dbReference type="EMBL" id="CM017878">
    <property type="protein sequence ID" value="KAG1355129.1"/>
    <property type="molecule type" value="Genomic_DNA"/>
</dbReference>
<organism evidence="1 2">
    <name type="scientific">Cocos nucifera</name>
    <name type="common">Coconut palm</name>
    <dbReference type="NCBI Taxonomy" id="13894"/>
    <lineage>
        <taxon>Eukaryota</taxon>
        <taxon>Viridiplantae</taxon>
        <taxon>Streptophyta</taxon>
        <taxon>Embryophyta</taxon>
        <taxon>Tracheophyta</taxon>
        <taxon>Spermatophyta</taxon>
        <taxon>Magnoliopsida</taxon>
        <taxon>Liliopsida</taxon>
        <taxon>Arecaceae</taxon>
        <taxon>Arecoideae</taxon>
        <taxon>Cocoseae</taxon>
        <taxon>Attaleinae</taxon>
        <taxon>Cocos</taxon>
    </lineage>
</organism>
<evidence type="ECO:0000313" key="1">
    <source>
        <dbReference type="EMBL" id="KAG1355129.1"/>
    </source>
</evidence>
<reference evidence="1" key="2">
    <citation type="submission" date="2019-07" db="EMBL/GenBank/DDBJ databases">
        <authorList>
            <person name="Yang Y."/>
            <person name="Bocs S."/>
            <person name="Baudouin L."/>
        </authorList>
    </citation>
    <scope>NUCLEOTIDE SEQUENCE</scope>
    <source>
        <tissue evidence="1">Spear leaf of Hainan Tall coconut</tissue>
    </source>
</reference>
<gene>
    <name evidence="1" type="ORF">COCNU_07G012410</name>
</gene>
<keyword evidence="2" id="KW-1185">Reference proteome</keyword>
<reference evidence="1" key="1">
    <citation type="journal article" date="2017" name="Gigascience">
        <title>The genome draft of coconut (Cocos nucifera).</title>
        <authorList>
            <person name="Xiao Y."/>
            <person name="Xu P."/>
            <person name="Fan H."/>
            <person name="Baudouin L."/>
            <person name="Xia W."/>
            <person name="Bocs S."/>
            <person name="Xu J."/>
            <person name="Li Q."/>
            <person name="Guo A."/>
            <person name="Zhou L."/>
            <person name="Li J."/>
            <person name="Wu Y."/>
            <person name="Ma Z."/>
            <person name="Armero A."/>
            <person name="Issali A.E."/>
            <person name="Liu N."/>
            <person name="Peng M."/>
            <person name="Yang Y."/>
        </authorList>
    </citation>
    <scope>NUCLEOTIDE SEQUENCE</scope>
    <source>
        <tissue evidence="1">Spear leaf of Hainan Tall coconut</tissue>
    </source>
</reference>
<sequence length="99" mass="11355">MKLFGSSNGARPLYLLQSRIRVKAGFGAFFSTEALRQPADKGWTDTLYHRVVLVADPRISVVPVLERWVKEGKPVEKKDLQSIVKHMMVFRRYSHALEV</sequence>
<proteinExistence type="predicted"/>
<protein>
    <submittedName>
        <fullName evidence="1">Putative pentatricopeptide repeat-containing protein, mitochondrial</fullName>
    </submittedName>
</protein>
<comment type="caution">
    <text evidence="1">The sequence shown here is derived from an EMBL/GenBank/DDBJ whole genome shotgun (WGS) entry which is preliminary data.</text>
</comment>
<dbReference type="AlphaFoldDB" id="A0A8K0N5V3"/>
<dbReference type="Proteomes" id="UP000797356">
    <property type="component" value="Chromosome 7"/>
</dbReference>